<dbReference type="SUPFAM" id="SSF52540">
    <property type="entry name" value="P-loop containing nucleoside triphosphate hydrolases"/>
    <property type="match status" value="1"/>
</dbReference>
<dbReference type="InterPro" id="IPR044746">
    <property type="entry name" value="ABCC_6TM_D1"/>
</dbReference>
<feature type="transmembrane region" description="Helical" evidence="10">
    <location>
        <begin position="471"/>
        <end position="494"/>
    </location>
</feature>
<dbReference type="GO" id="GO:0140359">
    <property type="term" value="F:ABC-type transporter activity"/>
    <property type="evidence" value="ECO:0007669"/>
    <property type="project" value="InterPro"/>
</dbReference>
<evidence type="ECO:0000256" key="6">
    <source>
        <dbReference type="ARBA" id="ARBA00022840"/>
    </source>
</evidence>
<feature type="transmembrane region" description="Helical" evidence="10">
    <location>
        <begin position="934"/>
        <end position="959"/>
    </location>
</feature>
<evidence type="ECO:0000259" key="12">
    <source>
        <dbReference type="PROSITE" id="PS50929"/>
    </source>
</evidence>
<feature type="transmembrane region" description="Helical" evidence="10">
    <location>
        <begin position="343"/>
        <end position="360"/>
    </location>
</feature>
<dbReference type="InterPro" id="IPR003439">
    <property type="entry name" value="ABC_transporter-like_ATP-bd"/>
</dbReference>
<feature type="domain" description="ABC transmembrane type-1" evidence="12">
    <location>
        <begin position="888"/>
        <end position="1174"/>
    </location>
</feature>
<reference evidence="13" key="1">
    <citation type="journal article" date="2020" name="Fungal Divers.">
        <title>Resolving the Mortierellaceae phylogeny through synthesis of multi-gene phylogenetics and phylogenomics.</title>
        <authorList>
            <person name="Vandepol N."/>
            <person name="Liber J."/>
            <person name="Desiro A."/>
            <person name="Na H."/>
            <person name="Kennedy M."/>
            <person name="Barry K."/>
            <person name="Grigoriev I.V."/>
            <person name="Miller A.N."/>
            <person name="O'Donnell K."/>
            <person name="Stajich J.E."/>
            <person name="Bonito G."/>
        </authorList>
    </citation>
    <scope>NUCLEOTIDE SEQUENCE</scope>
    <source>
        <strain evidence="13">BC1065</strain>
    </source>
</reference>
<evidence type="ECO:0000256" key="3">
    <source>
        <dbReference type="ARBA" id="ARBA00022692"/>
    </source>
</evidence>
<comment type="caution">
    <text evidence="13">The sequence shown here is derived from an EMBL/GenBank/DDBJ whole genome shotgun (WGS) entry which is preliminary data.</text>
</comment>
<keyword evidence="6" id="KW-0067">ATP-binding</keyword>
<keyword evidence="8 10" id="KW-0472">Membrane</keyword>
<dbReference type="OrthoDB" id="6500128at2759"/>
<evidence type="ECO:0000256" key="5">
    <source>
        <dbReference type="ARBA" id="ARBA00022741"/>
    </source>
</evidence>
<evidence type="ECO:0000256" key="4">
    <source>
        <dbReference type="ARBA" id="ARBA00022737"/>
    </source>
</evidence>
<feature type="transmembrane region" description="Helical" evidence="10">
    <location>
        <begin position="27"/>
        <end position="48"/>
    </location>
</feature>
<feature type="compositionally biased region" description="Polar residues" evidence="9">
    <location>
        <begin position="819"/>
        <end position="828"/>
    </location>
</feature>
<dbReference type="CDD" id="cd03250">
    <property type="entry name" value="ABCC_MRP_domain1"/>
    <property type="match status" value="1"/>
</dbReference>
<dbReference type="PROSITE" id="PS00211">
    <property type="entry name" value="ABC_TRANSPORTER_1"/>
    <property type="match status" value="1"/>
</dbReference>
<keyword evidence="4" id="KW-0677">Repeat</keyword>
<evidence type="ECO:0000256" key="10">
    <source>
        <dbReference type="SAM" id="Phobius"/>
    </source>
</evidence>
<dbReference type="FunFam" id="1.20.1560.10:FF:000010">
    <property type="entry name" value="Multidrug resistance-associated ABC transporter"/>
    <property type="match status" value="1"/>
</dbReference>
<name>A0A9P6PWV1_9FUNG</name>
<feature type="transmembrane region" description="Helical" evidence="10">
    <location>
        <begin position="429"/>
        <end position="451"/>
    </location>
</feature>
<keyword evidence="2" id="KW-0813">Transport</keyword>
<evidence type="ECO:0000256" key="7">
    <source>
        <dbReference type="ARBA" id="ARBA00022989"/>
    </source>
</evidence>
<dbReference type="InterPro" id="IPR050173">
    <property type="entry name" value="ABC_transporter_C-like"/>
</dbReference>
<evidence type="ECO:0000256" key="1">
    <source>
        <dbReference type="ARBA" id="ARBA00004128"/>
    </source>
</evidence>
<feature type="domain" description="ABC transmembrane type-1" evidence="12">
    <location>
        <begin position="202"/>
        <end position="489"/>
    </location>
</feature>
<dbReference type="GO" id="GO:0000329">
    <property type="term" value="C:fungal-type vacuole membrane"/>
    <property type="evidence" value="ECO:0007669"/>
    <property type="project" value="UniProtKB-ARBA"/>
</dbReference>
<dbReference type="Pfam" id="PF00664">
    <property type="entry name" value="ABC_membrane"/>
    <property type="match status" value="2"/>
</dbReference>
<protein>
    <submittedName>
        <fullName evidence="13">Canalicular multispecific organic anion transporter 2</fullName>
    </submittedName>
</protein>
<keyword evidence="14" id="KW-1185">Reference proteome</keyword>
<evidence type="ECO:0000259" key="11">
    <source>
        <dbReference type="PROSITE" id="PS50893"/>
    </source>
</evidence>
<evidence type="ECO:0000313" key="14">
    <source>
        <dbReference type="Proteomes" id="UP000807716"/>
    </source>
</evidence>
<dbReference type="InterPro" id="IPR036640">
    <property type="entry name" value="ABC1_TM_sf"/>
</dbReference>
<feature type="non-terminal residue" evidence="13">
    <location>
        <position position="1"/>
    </location>
</feature>
<dbReference type="PANTHER" id="PTHR24223">
    <property type="entry name" value="ATP-BINDING CASSETTE SUB-FAMILY C"/>
    <property type="match status" value="1"/>
</dbReference>
<feature type="domain" description="ABC transporter" evidence="11">
    <location>
        <begin position="568"/>
        <end position="790"/>
    </location>
</feature>
<evidence type="ECO:0000256" key="8">
    <source>
        <dbReference type="ARBA" id="ARBA00023136"/>
    </source>
</evidence>
<feature type="transmembrane region" description="Helical" evidence="10">
    <location>
        <begin position="202"/>
        <end position="221"/>
    </location>
</feature>
<dbReference type="FunFam" id="1.20.1560.10:FF:000006">
    <property type="entry name" value="ATP-binding cassette, sub-family C (CFTR/MRP), member 9"/>
    <property type="match status" value="1"/>
</dbReference>
<dbReference type="PROSITE" id="PS50929">
    <property type="entry name" value="ABC_TM1F"/>
    <property type="match status" value="2"/>
</dbReference>
<dbReference type="CDD" id="cd18603">
    <property type="entry name" value="ABC_6TM_MRP1_2_3_6_D2_like"/>
    <property type="match status" value="1"/>
</dbReference>
<feature type="transmembrane region" description="Helical" evidence="10">
    <location>
        <begin position="241"/>
        <end position="264"/>
    </location>
</feature>
<keyword evidence="3 10" id="KW-0812">Transmembrane</keyword>
<dbReference type="GO" id="GO:0016887">
    <property type="term" value="F:ATP hydrolysis activity"/>
    <property type="evidence" value="ECO:0007669"/>
    <property type="project" value="InterPro"/>
</dbReference>
<dbReference type="PROSITE" id="PS50893">
    <property type="entry name" value="ABC_TRANSPORTER_2"/>
    <property type="match status" value="1"/>
</dbReference>
<evidence type="ECO:0000256" key="2">
    <source>
        <dbReference type="ARBA" id="ARBA00022448"/>
    </source>
</evidence>
<feature type="transmembrane region" description="Helical" evidence="10">
    <location>
        <begin position="1008"/>
        <end position="1026"/>
    </location>
</feature>
<dbReference type="CDD" id="cd18579">
    <property type="entry name" value="ABC_6TM_ABCC_D1"/>
    <property type="match status" value="1"/>
</dbReference>
<gene>
    <name evidence="13" type="primary">ABCC3_4</name>
    <name evidence="13" type="ORF">DFQ27_006725</name>
</gene>
<dbReference type="PANTHER" id="PTHR24223:SF443">
    <property type="entry name" value="MULTIDRUG-RESISTANCE LIKE PROTEIN 1, ISOFORM I"/>
    <property type="match status" value="1"/>
</dbReference>
<evidence type="ECO:0000256" key="9">
    <source>
        <dbReference type="SAM" id="MobiDB-lite"/>
    </source>
</evidence>
<feature type="region of interest" description="Disordered" evidence="9">
    <location>
        <begin position="542"/>
        <end position="565"/>
    </location>
</feature>
<accession>A0A9P6PWV1</accession>
<dbReference type="InterPro" id="IPR017871">
    <property type="entry name" value="ABC_transporter-like_CS"/>
</dbReference>
<dbReference type="GO" id="GO:0005524">
    <property type="term" value="F:ATP binding"/>
    <property type="evidence" value="ECO:0007669"/>
    <property type="project" value="UniProtKB-KW"/>
</dbReference>
<comment type="subcellular location">
    <subcellularLocation>
        <location evidence="1">Vacuole membrane</location>
        <topology evidence="1">Multi-pass membrane protein</topology>
    </subcellularLocation>
</comment>
<dbReference type="Gene3D" id="3.40.50.300">
    <property type="entry name" value="P-loop containing nucleotide triphosphate hydrolases"/>
    <property type="match status" value="1"/>
</dbReference>
<dbReference type="InterPro" id="IPR003593">
    <property type="entry name" value="AAA+_ATPase"/>
</dbReference>
<dbReference type="InterPro" id="IPR011527">
    <property type="entry name" value="ABC1_TM_dom"/>
</dbReference>
<proteinExistence type="predicted"/>
<keyword evidence="7 10" id="KW-1133">Transmembrane helix</keyword>
<dbReference type="SUPFAM" id="SSF90123">
    <property type="entry name" value="ABC transporter transmembrane region"/>
    <property type="match status" value="2"/>
</dbReference>
<feature type="transmembrane region" description="Helical" evidence="10">
    <location>
        <begin position="1121"/>
        <end position="1140"/>
    </location>
</feature>
<dbReference type="InterPro" id="IPR027417">
    <property type="entry name" value="P-loop_NTPase"/>
</dbReference>
<dbReference type="SMART" id="SM00382">
    <property type="entry name" value="AAA"/>
    <property type="match status" value="1"/>
</dbReference>
<feature type="transmembrane region" description="Helical" evidence="10">
    <location>
        <begin position="60"/>
        <end position="80"/>
    </location>
</feature>
<dbReference type="AlphaFoldDB" id="A0A9P6PWV1"/>
<dbReference type="FunFam" id="3.40.50.300:FF:000997">
    <property type="entry name" value="Multidrug resistance-associated protein 1"/>
    <property type="match status" value="1"/>
</dbReference>
<organism evidence="13 14">
    <name type="scientific">Actinomortierella ambigua</name>
    <dbReference type="NCBI Taxonomy" id="1343610"/>
    <lineage>
        <taxon>Eukaryota</taxon>
        <taxon>Fungi</taxon>
        <taxon>Fungi incertae sedis</taxon>
        <taxon>Mucoromycota</taxon>
        <taxon>Mortierellomycotina</taxon>
        <taxon>Mortierellomycetes</taxon>
        <taxon>Mortierellales</taxon>
        <taxon>Mortierellaceae</taxon>
        <taxon>Actinomortierella</taxon>
    </lineage>
</organism>
<dbReference type="Pfam" id="PF00005">
    <property type="entry name" value="ABC_tran"/>
    <property type="match status" value="1"/>
</dbReference>
<keyword evidence="5" id="KW-0547">Nucleotide-binding</keyword>
<feature type="region of interest" description="Disordered" evidence="9">
    <location>
        <begin position="799"/>
        <end position="857"/>
    </location>
</feature>
<dbReference type="EMBL" id="JAAAJB010000504">
    <property type="protein sequence ID" value="KAG0254651.1"/>
    <property type="molecule type" value="Genomic_DNA"/>
</dbReference>
<feature type="transmembrane region" description="Helical" evidence="10">
    <location>
        <begin position="315"/>
        <end position="337"/>
    </location>
</feature>
<sequence>MLLAWTVGLFVNHAEHRLSTRSSDYLFVYYPISILGTLCVIATYALIYNYPDLPGHTLPLFRWLGAAVLFNLVGFIVEALPRHQTQVQQQAREKEHQTIRDQANLFSWITFHFLNDLLQLGASRPLTQEDVPAVTPDHMKAHASSTNIGHAWDKAVARRVAIAAAVSSKTGEQPAVQYPSLMWTIFDYGKWRAVAMLTTRTIGLGLSYLLPELLGMLLRFVQETSEADKYPDRFPDGGPPFRWGILLAFGMLVASILSVINLAFSLHFTMEFGMEVRSALLHMVYLKSLVLSPEARQANTVGSIVNRMSVDADKWVNSFQLIPWLILTPYELFLGLWLLYKTLGISIVAGFAVIALLSPIQGKMGSVMITLEDEKMEKMDNRVRMMNEILSGIKVIKLYGWEDSFRKKVEKIRNSELASLRIIALLRSFIEVTFSSASLFMSLASFAMYSMVGGPGWTPGKMTADVAFVSIALFGMVNAPLGMISHCISCYISVKVSTDRIQELLVADEIDPTTVQHYSKQVPTPNNPTPAAIEMKNATMSWVKPSSDKEKKSASVEASDDETQPLLAAADDAKKKKTNKPTLSNINLTFPQGSLSAVVGRVGQGKSSLLSAMIGEMYKLEGSITLYGSVAYVPQQAWIIHGTLRDNILFGQPFDQAKYDRIIYASGLRPDLAMLPAGDQTEIGERGINLSGGQKQRVSIARAAYQESDIYMFDDPLSAVDAHVDQHLWEHLLGPEGLLKDKTRILVTHGIHHLEHVDQVILLKDGVVSEVGQYADLMSHRKAFYQLIKDYSVERKTKKHKTKKQLDGATVAAKDGNESDGSAETSSSDDTKLEPKSPQPIEEEKKGDNGSGGDAAGALTSEESMSIGVVGWPLYVSYARSAGFLNVVMSITLYSLAQLCHVGTNLWLKKWIGDVQDDEDAGVVTHTPVYYLSYYAVLVALFVTIDIVVHYVTAILASLRASTFLHERLLNRVLRLPMSFFDTTPLGRIVNRFSTDINHVDENLPIEFNDFFQLFTILAGSVFVISMSTPEFLIGVPPAFLAYTVMQSYFIKTSGSLKKLYHVSKSPLYSHFAETLTGVSSIRVMAGARERFIAINENRTDTLLNMFLPYIMVNRWLQIRLESLGAFMVFAAAIAAVWNARTLDPSMVGLALSYAMNMTRLLNYMVRTVSEIQNAMVSVERLDEYAVVPTEAPAETGVVLPEKWPHKGQIQFVDYSTRYRLGLDLVVKHISFE</sequence>
<evidence type="ECO:0000313" key="13">
    <source>
        <dbReference type="EMBL" id="KAG0254651.1"/>
    </source>
</evidence>
<dbReference type="Gene3D" id="1.20.1560.10">
    <property type="entry name" value="ABC transporter type 1, transmembrane domain"/>
    <property type="match status" value="2"/>
</dbReference>
<dbReference type="Proteomes" id="UP000807716">
    <property type="component" value="Unassembled WGS sequence"/>
</dbReference>